<dbReference type="PANTHER" id="PTHR31458:SF16">
    <property type="entry name" value="BURP DOMAIN-CONTAINING PROTEIN"/>
    <property type="match status" value="1"/>
</dbReference>
<sequence length="340" mass="38575">MATPSKFQLSLNLLLFLAFNAFSTFSSSSVYSIDQLQYWSKNVLNTMPTSIASKLSPLSKHDSNYFASFVSSKQRFSFDYAKFCYKARLACSTTTNQTRQTLDNIRYSQINYGIKAQASDAVVAVPNSFFRLSILRKGYKIRLPNLNSQIPFRSFLPYQIASRISITNSTDLENFFPNSFASAATKEAIETSIRYCTSPGLKGEVKSCSSSLKEMIQFSKKCLNEKKLVALTSKSARGSEEELEIQNIKQFRAEKVVSCHEIFFPFATYYCHLLSSTRLYAIDFVDPATEAPVNRILAICHMDTSEWKAEHVAFKILKFSPGHNEACHWFTQMDLVWIAN</sequence>
<evidence type="ECO:0000256" key="4">
    <source>
        <dbReference type="ARBA" id="ARBA00022523"/>
    </source>
</evidence>
<evidence type="ECO:0000256" key="1">
    <source>
        <dbReference type="ARBA" id="ARBA00004191"/>
    </source>
</evidence>
<dbReference type="Proteomes" id="UP001161247">
    <property type="component" value="Chromosome 6"/>
</dbReference>
<feature type="chain" id="PRO_5043673445" evidence="7">
    <location>
        <begin position="29"/>
        <end position="340"/>
    </location>
</feature>
<feature type="domain" description="BURP" evidence="8">
    <location>
        <begin position="129"/>
        <end position="340"/>
    </location>
</feature>
<keyword evidence="3" id="KW-0134">Cell wall</keyword>
<keyword evidence="5 7" id="KW-0732">Signal</keyword>
<dbReference type="PROSITE" id="PS51277">
    <property type="entry name" value="BURP"/>
    <property type="match status" value="1"/>
</dbReference>
<evidence type="ECO:0000256" key="5">
    <source>
        <dbReference type="ARBA" id="ARBA00022729"/>
    </source>
</evidence>
<evidence type="ECO:0000256" key="7">
    <source>
        <dbReference type="SAM" id="SignalP"/>
    </source>
</evidence>
<protein>
    <submittedName>
        <fullName evidence="9">OLC1v1008250C1</fullName>
    </submittedName>
</protein>
<reference evidence="9" key="1">
    <citation type="submission" date="2023-03" db="EMBL/GenBank/DDBJ databases">
        <authorList>
            <person name="Julca I."/>
        </authorList>
    </citation>
    <scope>NUCLEOTIDE SEQUENCE</scope>
</reference>
<gene>
    <name evidence="9" type="ORF">OLC1_LOCUS16665</name>
</gene>
<accession>A0AAV1DLN2</accession>
<name>A0AAV1DLN2_OLDCO</name>
<dbReference type="SMART" id="SM01045">
    <property type="entry name" value="BURP"/>
    <property type="match status" value="1"/>
</dbReference>
<evidence type="ECO:0000313" key="9">
    <source>
        <dbReference type="EMBL" id="CAI9108604.1"/>
    </source>
</evidence>
<evidence type="ECO:0000313" key="10">
    <source>
        <dbReference type="Proteomes" id="UP001161247"/>
    </source>
</evidence>
<keyword evidence="3" id="KW-0964">Secreted</keyword>
<organism evidence="9 10">
    <name type="scientific">Oldenlandia corymbosa var. corymbosa</name>
    <dbReference type="NCBI Taxonomy" id="529605"/>
    <lineage>
        <taxon>Eukaryota</taxon>
        <taxon>Viridiplantae</taxon>
        <taxon>Streptophyta</taxon>
        <taxon>Embryophyta</taxon>
        <taxon>Tracheophyta</taxon>
        <taxon>Spermatophyta</taxon>
        <taxon>Magnoliopsida</taxon>
        <taxon>eudicotyledons</taxon>
        <taxon>Gunneridae</taxon>
        <taxon>Pentapetalae</taxon>
        <taxon>asterids</taxon>
        <taxon>lamiids</taxon>
        <taxon>Gentianales</taxon>
        <taxon>Rubiaceae</taxon>
        <taxon>Rubioideae</taxon>
        <taxon>Spermacoceae</taxon>
        <taxon>Hedyotis-Oldenlandia complex</taxon>
        <taxon>Oldenlandia</taxon>
    </lineage>
</organism>
<evidence type="ECO:0000259" key="8">
    <source>
        <dbReference type="PROSITE" id="PS51277"/>
    </source>
</evidence>
<proteinExistence type="predicted"/>
<keyword evidence="10" id="KW-1185">Reference proteome</keyword>
<dbReference type="InterPro" id="IPR004873">
    <property type="entry name" value="BURP_dom"/>
</dbReference>
<dbReference type="Pfam" id="PF03181">
    <property type="entry name" value="BURP"/>
    <property type="match status" value="1"/>
</dbReference>
<feature type="signal peptide" evidence="7">
    <location>
        <begin position="1"/>
        <end position="28"/>
    </location>
</feature>
<comment type="subcellular location">
    <subcellularLocation>
        <location evidence="1">Secreted</location>
        <location evidence="1">Cell wall</location>
    </subcellularLocation>
    <subcellularLocation>
        <location evidence="2">Secreted</location>
        <location evidence="2">Extracellular space</location>
        <location evidence="2">Apoplast</location>
    </subcellularLocation>
</comment>
<evidence type="ECO:0000256" key="3">
    <source>
        <dbReference type="ARBA" id="ARBA00022512"/>
    </source>
</evidence>
<dbReference type="PANTHER" id="PTHR31458">
    <property type="entry name" value="POLYGALACTURONASE 1 BETA-LIKE PROTEIN 2"/>
    <property type="match status" value="1"/>
</dbReference>
<evidence type="ECO:0000256" key="6">
    <source>
        <dbReference type="ARBA" id="ARBA00023180"/>
    </source>
</evidence>
<dbReference type="InterPro" id="IPR051897">
    <property type="entry name" value="PG-associated_BURP"/>
</dbReference>
<dbReference type="AlphaFoldDB" id="A0AAV1DLN2"/>
<keyword evidence="6" id="KW-0325">Glycoprotein</keyword>
<keyword evidence="4" id="KW-0052">Apoplast</keyword>
<evidence type="ECO:0000256" key="2">
    <source>
        <dbReference type="ARBA" id="ARBA00004271"/>
    </source>
</evidence>
<dbReference type="EMBL" id="OX459123">
    <property type="protein sequence ID" value="CAI9108604.1"/>
    <property type="molecule type" value="Genomic_DNA"/>
</dbReference>
<dbReference type="GO" id="GO:0048046">
    <property type="term" value="C:apoplast"/>
    <property type="evidence" value="ECO:0007669"/>
    <property type="project" value="UniProtKB-SubCell"/>
</dbReference>